<reference evidence="3" key="1">
    <citation type="submission" date="2011-08" db="EMBL/GenBank/DDBJ databases">
        <authorList>
            <person name="Rombauts S."/>
        </authorList>
    </citation>
    <scope>NUCLEOTIDE SEQUENCE</scope>
    <source>
        <strain evidence="3">London</strain>
    </source>
</reference>
<dbReference type="EnsemblMetazoa" id="tetur02g12980.1">
    <property type="protein sequence ID" value="tetur02g12980.1"/>
    <property type="gene ID" value="tetur02g12980"/>
</dbReference>
<reference evidence="2" key="2">
    <citation type="submission" date="2015-06" db="UniProtKB">
        <authorList>
            <consortium name="EnsemblMetazoa"/>
        </authorList>
    </citation>
    <scope>IDENTIFICATION</scope>
</reference>
<dbReference type="InterPro" id="IPR003609">
    <property type="entry name" value="Pan_app"/>
</dbReference>
<keyword evidence="3" id="KW-1185">Reference proteome</keyword>
<dbReference type="Gene3D" id="3.50.4.10">
    <property type="entry name" value="Hepatocyte Growth Factor"/>
    <property type="match status" value="1"/>
</dbReference>
<dbReference type="AlphaFoldDB" id="T1JXR7"/>
<dbReference type="PROSITE" id="PS50948">
    <property type="entry name" value="PAN"/>
    <property type="match status" value="1"/>
</dbReference>
<dbReference type="HOGENOM" id="CLU_931659_0_0_1"/>
<evidence type="ECO:0000259" key="1">
    <source>
        <dbReference type="PROSITE" id="PS50948"/>
    </source>
</evidence>
<name>T1JXR7_TETUR</name>
<sequence>MCKDFASFKAQKIGEATNKRHKLTNANASQKIRLKDIPGDLKFELITQNRWDATLKIDDQFTLYVPDVKTFADCYRNCHDSDQVSCITFSFCNTGGVTECRVSSLQSSDIINRDLHTENDIHCTIFSINILNDYSKALNRKFKTQLSTVMQTDQHFCAESCHASSECISFQYCDGSCSFGGLFTDADKQYDEECTICFPKAAGKYQKTGNKIVSDVISTETKLTLDQCASLCLRWSDGKAKCQSFNYCPKSRTESSCSLTQFSIKSPGTKTTEGDGCSNYELKVESNGNAIQESNINEK</sequence>
<evidence type="ECO:0000313" key="2">
    <source>
        <dbReference type="EnsemblMetazoa" id="tetur02g12980.1"/>
    </source>
</evidence>
<proteinExistence type="predicted"/>
<dbReference type="Proteomes" id="UP000015104">
    <property type="component" value="Unassembled WGS sequence"/>
</dbReference>
<protein>
    <recommendedName>
        <fullName evidence="1">Apple domain-containing protein</fullName>
    </recommendedName>
</protein>
<feature type="domain" description="Apple" evidence="1">
    <location>
        <begin position="197"/>
        <end position="284"/>
    </location>
</feature>
<accession>T1JXR7</accession>
<organism evidence="2 3">
    <name type="scientific">Tetranychus urticae</name>
    <name type="common">Two-spotted spider mite</name>
    <dbReference type="NCBI Taxonomy" id="32264"/>
    <lineage>
        <taxon>Eukaryota</taxon>
        <taxon>Metazoa</taxon>
        <taxon>Ecdysozoa</taxon>
        <taxon>Arthropoda</taxon>
        <taxon>Chelicerata</taxon>
        <taxon>Arachnida</taxon>
        <taxon>Acari</taxon>
        <taxon>Acariformes</taxon>
        <taxon>Trombidiformes</taxon>
        <taxon>Prostigmata</taxon>
        <taxon>Eleutherengona</taxon>
        <taxon>Raphignathae</taxon>
        <taxon>Tetranychoidea</taxon>
        <taxon>Tetranychidae</taxon>
        <taxon>Tetranychus</taxon>
    </lineage>
</organism>
<dbReference type="Pfam" id="PF00024">
    <property type="entry name" value="PAN_1"/>
    <property type="match status" value="1"/>
</dbReference>
<evidence type="ECO:0000313" key="3">
    <source>
        <dbReference type="Proteomes" id="UP000015104"/>
    </source>
</evidence>
<dbReference type="SUPFAM" id="SSF57414">
    <property type="entry name" value="Hairpin loop containing domain-like"/>
    <property type="match status" value="1"/>
</dbReference>
<dbReference type="EMBL" id="CAEY01000835">
    <property type="status" value="NOT_ANNOTATED_CDS"/>
    <property type="molecule type" value="Genomic_DNA"/>
</dbReference>
<dbReference type="SMART" id="SM00473">
    <property type="entry name" value="PAN_AP"/>
    <property type="match status" value="1"/>
</dbReference>